<name>A0ABW5I6I9_9PSEU</name>
<reference evidence="2" key="1">
    <citation type="journal article" date="2019" name="Int. J. Syst. Evol. Microbiol.">
        <title>The Global Catalogue of Microorganisms (GCM) 10K type strain sequencing project: providing services to taxonomists for standard genome sequencing and annotation.</title>
        <authorList>
            <consortium name="The Broad Institute Genomics Platform"/>
            <consortium name="The Broad Institute Genome Sequencing Center for Infectious Disease"/>
            <person name="Wu L."/>
            <person name="Ma J."/>
        </authorList>
    </citation>
    <scope>NUCLEOTIDE SEQUENCE [LARGE SCALE GENOMIC DNA]</scope>
    <source>
        <strain evidence="2">CGMCC 4.7638</strain>
    </source>
</reference>
<proteinExistence type="predicted"/>
<evidence type="ECO:0000313" key="1">
    <source>
        <dbReference type="EMBL" id="MFD2484132.1"/>
    </source>
</evidence>
<dbReference type="EMBL" id="JBHUKQ010000014">
    <property type="protein sequence ID" value="MFD2484132.1"/>
    <property type="molecule type" value="Genomic_DNA"/>
</dbReference>
<dbReference type="Proteomes" id="UP001597542">
    <property type="component" value="Unassembled WGS sequence"/>
</dbReference>
<sequence length="409" mass="41983">MGNTFASAKQFVGVAREATQGTPLAMVGTIPVDKFEPEDKPVWLDDKAIRGSMVEQYGRQQGVIKADFSMSGPVFGDTIGWLLANILGDNAYSGGTNAGSSTTTTGALTAGTTNVVPLTSATGIIAGTVLTLDTAGNAENVTVLSIAALNATLTAPVAKNHASGVTVQPVTAPFTSAFSTYNAAQGQPASHTFTHFQGPTATSGARQYPGCCLSELTLKFNAESQLFTYDAKGNCWPSVPASVAPTSAPSTVTPIPSWRGLIGIGGPASGGTLLKNITDGEIAIKRALEPVYTAQNSQNPYIIQRGAVSVSGKLNFVAADESPYLAMINNTQPQLQLILGNGVAGAGLVQVQVDCQLAAYDASKYNAGKAAVMYDVTFAGIANTTNAGASGGYSPTKVTLTNSVPPQTY</sequence>
<dbReference type="RefSeq" id="WP_344283259.1">
    <property type="nucleotide sequence ID" value="NZ_BAAAHV010000022.1"/>
</dbReference>
<gene>
    <name evidence="1" type="ORF">ACFSUT_27905</name>
</gene>
<keyword evidence="2" id="KW-1185">Reference proteome</keyword>
<evidence type="ECO:0000313" key="2">
    <source>
        <dbReference type="Proteomes" id="UP001597542"/>
    </source>
</evidence>
<accession>A0ABW5I6I9</accession>
<comment type="caution">
    <text evidence="1">The sequence shown here is derived from an EMBL/GenBank/DDBJ whole genome shotgun (WGS) entry which is preliminary data.</text>
</comment>
<organism evidence="1 2">
    <name type="scientific">Amycolatopsis albidoflavus</name>
    <dbReference type="NCBI Taxonomy" id="102226"/>
    <lineage>
        <taxon>Bacteria</taxon>
        <taxon>Bacillati</taxon>
        <taxon>Actinomycetota</taxon>
        <taxon>Actinomycetes</taxon>
        <taxon>Pseudonocardiales</taxon>
        <taxon>Pseudonocardiaceae</taxon>
        <taxon>Amycolatopsis</taxon>
    </lineage>
</organism>
<protein>
    <submittedName>
        <fullName evidence="1">Phage tail tube protein</fullName>
    </submittedName>
</protein>